<organism evidence="7 8">
    <name type="scientific">Leeia aquatica</name>
    <dbReference type="NCBI Taxonomy" id="2725557"/>
    <lineage>
        <taxon>Bacteria</taxon>
        <taxon>Pseudomonadati</taxon>
        <taxon>Pseudomonadota</taxon>
        <taxon>Betaproteobacteria</taxon>
        <taxon>Neisseriales</taxon>
        <taxon>Leeiaceae</taxon>
        <taxon>Leeia</taxon>
    </lineage>
</organism>
<dbReference type="GO" id="GO:0003678">
    <property type="term" value="F:DNA helicase activity"/>
    <property type="evidence" value="ECO:0007669"/>
    <property type="project" value="TreeGrafter"/>
</dbReference>
<gene>
    <name evidence="7" type="ORF">HF682_10040</name>
</gene>
<evidence type="ECO:0000256" key="5">
    <source>
        <dbReference type="SAM" id="Coils"/>
    </source>
</evidence>
<accession>A0A847SE95</accession>
<dbReference type="GO" id="GO:0003676">
    <property type="term" value="F:nucleic acid binding"/>
    <property type="evidence" value="ECO:0007669"/>
    <property type="project" value="InterPro"/>
</dbReference>
<dbReference type="EMBL" id="JABAIM010000002">
    <property type="protein sequence ID" value="NLR75498.1"/>
    <property type="molecule type" value="Genomic_DNA"/>
</dbReference>
<dbReference type="AlphaFoldDB" id="A0A847SE95"/>
<reference evidence="7 8" key="1">
    <citation type="submission" date="2020-04" db="EMBL/GenBank/DDBJ databases">
        <title>Draft genome of Leeia sp. IMCC25680.</title>
        <authorList>
            <person name="Song J."/>
            <person name="Cho J.-C."/>
        </authorList>
    </citation>
    <scope>NUCLEOTIDE SEQUENCE [LARGE SCALE GENOMIC DNA]</scope>
    <source>
        <strain evidence="7 8">IMCC25680</strain>
    </source>
</reference>
<feature type="domain" description="Helicase ATP-binding" evidence="6">
    <location>
        <begin position="1"/>
        <end position="252"/>
    </location>
</feature>
<protein>
    <submittedName>
        <fullName evidence="7">ATP-dependent DNA helicase</fullName>
    </submittedName>
</protein>
<dbReference type="Pfam" id="PF13307">
    <property type="entry name" value="Helicase_C_2"/>
    <property type="match status" value="1"/>
</dbReference>
<dbReference type="GO" id="GO:0005524">
    <property type="term" value="F:ATP binding"/>
    <property type="evidence" value="ECO:0007669"/>
    <property type="project" value="UniProtKB-KW"/>
</dbReference>
<dbReference type="InterPro" id="IPR045028">
    <property type="entry name" value="DinG/Rad3-like"/>
</dbReference>
<keyword evidence="3" id="KW-0067">ATP-binding</keyword>
<dbReference type="SMART" id="SM00491">
    <property type="entry name" value="HELICc2"/>
    <property type="match status" value="1"/>
</dbReference>
<keyword evidence="2" id="KW-0378">Hydrolase</keyword>
<dbReference type="GO" id="GO:0006281">
    <property type="term" value="P:DNA repair"/>
    <property type="evidence" value="ECO:0007669"/>
    <property type="project" value="TreeGrafter"/>
</dbReference>
<dbReference type="PANTHER" id="PTHR11472:SF34">
    <property type="entry name" value="REGULATOR OF TELOMERE ELONGATION HELICASE 1"/>
    <property type="match status" value="1"/>
</dbReference>
<keyword evidence="7" id="KW-0347">Helicase</keyword>
<evidence type="ECO:0000256" key="2">
    <source>
        <dbReference type="ARBA" id="ARBA00022801"/>
    </source>
</evidence>
<dbReference type="InterPro" id="IPR014013">
    <property type="entry name" value="Helic_SF1/SF2_ATP-bd_DinG/Rad3"/>
</dbReference>
<evidence type="ECO:0000313" key="8">
    <source>
        <dbReference type="Proteomes" id="UP000587991"/>
    </source>
</evidence>
<dbReference type="SUPFAM" id="SSF52540">
    <property type="entry name" value="P-loop containing nucleoside triphosphate hydrolases"/>
    <property type="match status" value="2"/>
</dbReference>
<evidence type="ECO:0000256" key="4">
    <source>
        <dbReference type="ARBA" id="ARBA00038058"/>
    </source>
</evidence>
<keyword evidence="1" id="KW-0547">Nucleotide-binding</keyword>
<dbReference type="PANTHER" id="PTHR11472">
    <property type="entry name" value="DNA REPAIR DEAD HELICASE RAD3/XP-D SUBFAMILY MEMBER"/>
    <property type="match status" value="1"/>
</dbReference>
<dbReference type="InterPro" id="IPR011545">
    <property type="entry name" value="DEAD/DEAH_box_helicase_dom"/>
</dbReference>
<dbReference type="PROSITE" id="PS51193">
    <property type="entry name" value="HELICASE_ATP_BIND_2"/>
    <property type="match status" value="1"/>
</dbReference>
<dbReference type="InterPro" id="IPR027417">
    <property type="entry name" value="P-loop_NTPase"/>
</dbReference>
<dbReference type="GO" id="GO:0016818">
    <property type="term" value="F:hydrolase activity, acting on acid anhydrides, in phosphorus-containing anhydrides"/>
    <property type="evidence" value="ECO:0007669"/>
    <property type="project" value="InterPro"/>
</dbReference>
<proteinExistence type="inferred from homology"/>
<sequence length="616" mass="68445">MAAAIEATIRENRVLVAEAGTGTGKTLAYLVPALLSGGKVVISTGTKTLQDQLFLRDLPTVRAALKSPARIALLKGRANYVCLYHLKRAQEQGRFASREDAAMLPKIIRFAEVSQSGDRSELGSVPESAPVWSAVTSTRDNCLGQECEDYEACFVMKARREAMQSDVVVVNHHLFFADLALRDGGVAELLPNCNTVVFDEAHQLPEVATQFFGDTLSSSQLIELSRDSRIEALLHARDFAVLPEAAQVLDKAVRDLRLTFRMEVARLSQQEVLANDAFVQQLEEVGRALQELKELLDSQAARAEELKRCAERADMLLQLFDAWQNLTEGTLIRWLELTQHGFQMHSTPLSIASLFNRQLKQGVRSWVFTSATLSVGGDFNHYCNEMGLYEATSQSWDSPFAYGEQALLYVPEGMPEPNAPGYTRAVVEAAFPLVAASQGRAFLLFTSLRAMREAHELLSIRLAGADLSYPLLLQGEASRTELLERFRQEPHAILVASQSFWEGVDVAGDALTLVVIDRLPFAAPDDPVLAARIEHLQKQGLNPFIHHQLPNAVITLKQGAGRLIRTETDHGVLMICDPRLIDKPYGKRIWRSLPPMRRSRQREAAVSFLVERLPQL</sequence>
<dbReference type="Gene3D" id="3.40.50.300">
    <property type="entry name" value="P-loop containing nucleotide triphosphate hydrolases"/>
    <property type="match status" value="2"/>
</dbReference>
<dbReference type="Pfam" id="PF00270">
    <property type="entry name" value="DEAD"/>
    <property type="match status" value="1"/>
</dbReference>
<evidence type="ECO:0000256" key="3">
    <source>
        <dbReference type="ARBA" id="ARBA00022840"/>
    </source>
</evidence>
<evidence type="ECO:0000313" key="7">
    <source>
        <dbReference type="EMBL" id="NLR75498.1"/>
    </source>
</evidence>
<comment type="caution">
    <text evidence="7">The sequence shown here is derived from an EMBL/GenBank/DDBJ whole genome shotgun (WGS) entry which is preliminary data.</text>
</comment>
<dbReference type="Proteomes" id="UP000587991">
    <property type="component" value="Unassembled WGS sequence"/>
</dbReference>
<keyword evidence="5" id="KW-0175">Coiled coil</keyword>
<comment type="similarity">
    <text evidence="4">Belongs to the helicase family. DinG subfamily.</text>
</comment>
<dbReference type="InterPro" id="IPR006555">
    <property type="entry name" value="ATP-dep_Helicase_C"/>
</dbReference>
<name>A0A847SE95_9NEIS</name>
<feature type="coiled-coil region" evidence="5">
    <location>
        <begin position="275"/>
        <end position="313"/>
    </location>
</feature>
<evidence type="ECO:0000259" key="6">
    <source>
        <dbReference type="PROSITE" id="PS51193"/>
    </source>
</evidence>
<keyword evidence="8" id="KW-1185">Reference proteome</keyword>
<evidence type="ECO:0000256" key="1">
    <source>
        <dbReference type="ARBA" id="ARBA00022741"/>
    </source>
</evidence>